<dbReference type="EMBL" id="LK022848">
    <property type="protein sequence ID" value="CDR08650.1"/>
    <property type="molecule type" value="Genomic_DNA"/>
</dbReference>
<name>A0A060ZR98_9ACTN</name>
<gene>
    <name evidence="1" type="ORF">SIRAN5301</name>
</gene>
<sequence>MLPDGTEVRDRGPVVVPATTGKHFSVARVVMSGA</sequence>
<dbReference type="PATRIC" id="fig|576784.4.peg.5375"/>
<reference evidence="1" key="1">
    <citation type="submission" date="2014-05" db="EMBL/GenBank/DDBJ databases">
        <authorList>
            <person name="Horn Fabian"/>
        </authorList>
    </citation>
    <scope>NUCLEOTIDE SEQUENCE</scope>
</reference>
<protein>
    <submittedName>
        <fullName evidence="1">Uncharacterized protein</fullName>
    </submittedName>
</protein>
<evidence type="ECO:0000313" key="1">
    <source>
        <dbReference type="EMBL" id="CDR08650.1"/>
    </source>
</evidence>
<organism evidence="1">
    <name type="scientific">Streptomyces iranensis</name>
    <dbReference type="NCBI Taxonomy" id="576784"/>
    <lineage>
        <taxon>Bacteria</taxon>
        <taxon>Bacillati</taxon>
        <taxon>Actinomycetota</taxon>
        <taxon>Actinomycetes</taxon>
        <taxon>Kitasatosporales</taxon>
        <taxon>Streptomycetaceae</taxon>
        <taxon>Streptomyces</taxon>
        <taxon>Streptomyces violaceusniger group</taxon>
    </lineage>
</organism>
<accession>A0A060ZR98</accession>
<dbReference type="HOGENOM" id="CLU_3376337_0_0_11"/>
<proteinExistence type="predicted"/>
<dbReference type="AlphaFoldDB" id="A0A060ZR98"/>